<organism evidence="3">
    <name type="scientific">Clastoptera arizonana</name>
    <name type="common">Arizona spittle bug</name>
    <dbReference type="NCBI Taxonomy" id="38151"/>
    <lineage>
        <taxon>Eukaryota</taxon>
        <taxon>Metazoa</taxon>
        <taxon>Ecdysozoa</taxon>
        <taxon>Arthropoda</taxon>
        <taxon>Hexapoda</taxon>
        <taxon>Insecta</taxon>
        <taxon>Pterygota</taxon>
        <taxon>Neoptera</taxon>
        <taxon>Paraneoptera</taxon>
        <taxon>Hemiptera</taxon>
        <taxon>Auchenorrhyncha</taxon>
        <taxon>Cercopoidea</taxon>
        <taxon>Clastopteridae</taxon>
        <taxon>Clastoptera</taxon>
    </lineage>
</organism>
<feature type="compositionally biased region" description="Basic and acidic residues" evidence="1">
    <location>
        <begin position="193"/>
        <end position="213"/>
    </location>
</feature>
<feature type="compositionally biased region" description="Polar residues" evidence="1">
    <location>
        <begin position="104"/>
        <end position="117"/>
    </location>
</feature>
<evidence type="ECO:0000256" key="1">
    <source>
        <dbReference type="SAM" id="MobiDB-lite"/>
    </source>
</evidence>
<feature type="region of interest" description="Disordered" evidence="1">
    <location>
        <begin position="100"/>
        <end position="213"/>
    </location>
</feature>
<feature type="region of interest" description="Disordered" evidence="1">
    <location>
        <begin position="20"/>
        <end position="76"/>
    </location>
</feature>
<evidence type="ECO:0000313" key="3">
    <source>
        <dbReference type="EMBL" id="JAS09149.1"/>
    </source>
</evidence>
<feature type="non-terminal residue" evidence="3">
    <location>
        <position position="213"/>
    </location>
</feature>
<feature type="chain" id="PRO_5008580264" evidence="2">
    <location>
        <begin position="19"/>
        <end position="213"/>
    </location>
</feature>
<accession>A0A1B6C743</accession>
<feature type="compositionally biased region" description="Low complexity" evidence="1">
    <location>
        <begin position="42"/>
        <end position="51"/>
    </location>
</feature>
<feature type="compositionally biased region" description="Basic residues" evidence="1">
    <location>
        <begin position="133"/>
        <end position="152"/>
    </location>
</feature>
<keyword evidence="2" id="KW-0732">Signal</keyword>
<name>A0A1B6C743_9HEMI</name>
<reference evidence="3" key="1">
    <citation type="submission" date="2015-12" db="EMBL/GenBank/DDBJ databases">
        <title>De novo transcriptome assembly of four potential Pierce s Disease insect vectors from Arizona vineyards.</title>
        <authorList>
            <person name="Tassone E.E."/>
        </authorList>
    </citation>
    <scope>NUCLEOTIDE SEQUENCE</scope>
</reference>
<gene>
    <name evidence="3" type="ORF">g.2630</name>
</gene>
<protein>
    <submittedName>
        <fullName evidence="3">Uncharacterized protein</fullName>
    </submittedName>
</protein>
<evidence type="ECO:0000256" key="2">
    <source>
        <dbReference type="SAM" id="SignalP"/>
    </source>
</evidence>
<dbReference type="EMBL" id="GEDC01028149">
    <property type="protein sequence ID" value="JAS09149.1"/>
    <property type="molecule type" value="Transcribed_RNA"/>
</dbReference>
<dbReference type="AlphaFoldDB" id="A0A1B6C743"/>
<proteinExistence type="predicted"/>
<feature type="signal peptide" evidence="2">
    <location>
        <begin position="1"/>
        <end position="18"/>
    </location>
</feature>
<sequence length="213" mass="25151">MKLGLLLLWAFSLHITWGGSKSDSEEQTNVDQRPTKIANKNSESSFSSSQISKEESEETEYYSQADNGSFSSTEDENFDEYYKKQYEKYKHELKKSKELEHSGNSRFLYSKSSQVGVTTLERSEEESESYSKLKNRIKKKLKTKKRERKSKFSKSPQSKERSKFKKVNKHYSEETYDEASVKDGKRKKSKFRDRRDSGRERDKRKPGRKDERD</sequence>